<feature type="transmembrane region" description="Helical" evidence="9">
    <location>
        <begin position="252"/>
        <end position="270"/>
    </location>
</feature>
<feature type="transmembrane region" description="Helical" evidence="9">
    <location>
        <begin position="187"/>
        <end position="208"/>
    </location>
</feature>
<keyword evidence="6 9" id="KW-1133">Transmembrane helix</keyword>
<dbReference type="GO" id="GO:0006888">
    <property type="term" value="P:endoplasmic reticulum to Golgi vesicle-mediated transport"/>
    <property type="evidence" value="ECO:0007669"/>
    <property type="project" value="UniProtKB-UniRule"/>
</dbReference>
<evidence type="ECO:0000256" key="1">
    <source>
        <dbReference type="ARBA" id="ARBA00009727"/>
    </source>
</evidence>
<dbReference type="Proteomes" id="UP001497623">
    <property type="component" value="Unassembled WGS sequence"/>
</dbReference>
<comment type="function">
    <text evidence="9">Has a role in transport between endoplasmic reticulum and Golgi.</text>
</comment>
<evidence type="ECO:0000256" key="8">
    <source>
        <dbReference type="ARBA" id="ARBA00023136"/>
    </source>
</evidence>
<organism evidence="10 11">
    <name type="scientific">Meganyctiphanes norvegica</name>
    <name type="common">Northern krill</name>
    <name type="synonym">Thysanopoda norvegica</name>
    <dbReference type="NCBI Taxonomy" id="48144"/>
    <lineage>
        <taxon>Eukaryota</taxon>
        <taxon>Metazoa</taxon>
        <taxon>Ecdysozoa</taxon>
        <taxon>Arthropoda</taxon>
        <taxon>Crustacea</taxon>
        <taxon>Multicrustacea</taxon>
        <taxon>Malacostraca</taxon>
        <taxon>Eumalacostraca</taxon>
        <taxon>Eucarida</taxon>
        <taxon>Euphausiacea</taxon>
        <taxon>Euphausiidae</taxon>
        <taxon>Meganyctiphanes</taxon>
    </lineage>
</organism>
<feature type="transmembrane region" description="Helical" evidence="9">
    <location>
        <begin position="316"/>
        <end position="333"/>
    </location>
</feature>
<dbReference type="Pfam" id="PF03878">
    <property type="entry name" value="YIF1"/>
    <property type="match status" value="1"/>
</dbReference>
<evidence type="ECO:0000256" key="3">
    <source>
        <dbReference type="ARBA" id="ARBA00022692"/>
    </source>
</evidence>
<evidence type="ECO:0000256" key="9">
    <source>
        <dbReference type="RuleBase" id="RU368073"/>
    </source>
</evidence>
<proteinExistence type="inferred from homology"/>
<feature type="transmembrane region" description="Helical" evidence="9">
    <location>
        <begin position="220"/>
        <end position="240"/>
    </location>
</feature>
<keyword evidence="8 9" id="KW-0472">Membrane</keyword>
<reference evidence="10 11" key="1">
    <citation type="submission" date="2024-05" db="EMBL/GenBank/DDBJ databases">
        <authorList>
            <person name="Wallberg A."/>
        </authorList>
    </citation>
    <scope>NUCLEOTIDE SEQUENCE [LARGE SCALE GENOMIC DNA]</scope>
</reference>
<evidence type="ECO:0000313" key="10">
    <source>
        <dbReference type="EMBL" id="CAL4223596.1"/>
    </source>
</evidence>
<evidence type="ECO:0000256" key="4">
    <source>
        <dbReference type="ARBA" id="ARBA00022824"/>
    </source>
</evidence>
<name>A0AAV2SP80_MEGNR</name>
<evidence type="ECO:0000256" key="2">
    <source>
        <dbReference type="ARBA" id="ARBA00022448"/>
    </source>
</evidence>
<accession>A0AAV2SP80</accession>
<keyword evidence="11" id="KW-1185">Reference proteome</keyword>
<gene>
    <name evidence="10" type="ORF">MNOR_LOCUS39258</name>
</gene>
<dbReference type="GO" id="GO:0015031">
    <property type="term" value="P:protein transport"/>
    <property type="evidence" value="ECO:0007669"/>
    <property type="project" value="UniProtKB-KW"/>
</dbReference>
<keyword evidence="3 9" id="KW-0812">Transmembrane</keyword>
<dbReference type="GO" id="GO:0005789">
    <property type="term" value="C:endoplasmic reticulum membrane"/>
    <property type="evidence" value="ECO:0007669"/>
    <property type="project" value="UniProtKB-SubCell"/>
</dbReference>
<evidence type="ECO:0000256" key="7">
    <source>
        <dbReference type="ARBA" id="ARBA00023034"/>
    </source>
</evidence>
<dbReference type="PANTHER" id="PTHR14083">
    <property type="entry name" value="YIP1 INTERACTING FACTOR HOMOLOG YIF1 PROTEIN"/>
    <property type="match status" value="1"/>
</dbReference>
<keyword evidence="7 9" id="KW-0333">Golgi apparatus</keyword>
<dbReference type="EMBL" id="CAXKWB010099439">
    <property type="protein sequence ID" value="CAL4223596.1"/>
    <property type="molecule type" value="Genomic_DNA"/>
</dbReference>
<dbReference type="InterPro" id="IPR005578">
    <property type="entry name" value="Yif1_fam"/>
</dbReference>
<feature type="transmembrane region" description="Helical" evidence="9">
    <location>
        <begin position="276"/>
        <end position="295"/>
    </location>
</feature>
<keyword evidence="2 9" id="KW-0813">Transport</keyword>
<keyword evidence="5 9" id="KW-0653">Protein transport</keyword>
<dbReference type="GO" id="GO:0000139">
    <property type="term" value="C:Golgi membrane"/>
    <property type="evidence" value="ECO:0007669"/>
    <property type="project" value="UniProtKB-SubCell"/>
</dbReference>
<evidence type="ECO:0000256" key="6">
    <source>
        <dbReference type="ARBA" id="ARBA00022989"/>
    </source>
</evidence>
<evidence type="ECO:0000256" key="5">
    <source>
        <dbReference type="ARBA" id="ARBA00022927"/>
    </source>
</evidence>
<dbReference type="GO" id="GO:0030134">
    <property type="term" value="C:COPII-coated ER to Golgi transport vesicle"/>
    <property type="evidence" value="ECO:0007669"/>
    <property type="project" value="TreeGrafter"/>
</dbReference>
<dbReference type="PANTHER" id="PTHR14083:SF0">
    <property type="entry name" value="YIP1D-INTERACTING FACTOR 1, ISOFORM C"/>
    <property type="match status" value="1"/>
</dbReference>
<comment type="similarity">
    <text evidence="1 9">Belongs to the YIF1 family.</text>
</comment>
<comment type="subcellular location">
    <subcellularLocation>
        <location evidence="9">Endoplasmic reticulum membrane</location>
        <topology evidence="9">Multi-pass membrane protein</topology>
    </subcellularLocation>
    <subcellularLocation>
        <location evidence="9">Golgi apparatus membrane</location>
        <topology evidence="9">Multi-pass membrane protein</topology>
    </subcellularLocation>
</comment>
<feature type="non-terminal residue" evidence="10">
    <location>
        <position position="352"/>
    </location>
</feature>
<evidence type="ECO:0000313" key="11">
    <source>
        <dbReference type="Proteomes" id="UP001497623"/>
    </source>
</evidence>
<dbReference type="AlphaFoldDB" id="A0AAV2SP80"/>
<dbReference type="GO" id="GO:0005793">
    <property type="term" value="C:endoplasmic reticulum-Golgi intermediate compartment"/>
    <property type="evidence" value="ECO:0007669"/>
    <property type="project" value="UniProtKB-UniRule"/>
</dbReference>
<protein>
    <recommendedName>
        <fullName evidence="9">Protein YIF1</fullName>
    </recommendedName>
</protein>
<comment type="caution">
    <text evidence="10">The sequence shown here is derived from an EMBL/GenBank/DDBJ whole genome shotgun (WGS) entry which is preliminary data.</text>
</comment>
<keyword evidence="4 9" id="KW-0256">Endoplasmic reticulum</keyword>
<sequence>MPLDASNKRWFQAMKNVEDKKKKQGASSRYKNAARYDPRSSTYEISNEKLGIPCYSFFFYCDCGYGGGYGYPPPGGGGGAPPPPGGPAYGGMPPGIPGQQLFQDPMVANMAMQYGTNMAHQGKEFVEQKLEKYVSMTKVKYYFAVDTQYVLKKLQLLFFPFTHSDWSVHYEQEEPVQPRLEINAPDLYIPVMGVVTYVLVAGICLGLQDRFSPEGLGIQASSAVVWLVLEIVLILAIIYITSIKTNIGAWDLLAFSSYKYVGMIVSLLAGLIMETLGYYCVLGYSSLALLVFMFRSLRWQVQGSMDGYSAGNKRRLYLLLFITGIQPLMMWWLTKHLVGPRAVAMPPTMAQR</sequence>